<dbReference type="RefSeq" id="WP_002683460.1">
    <property type="nucleotide sequence ID" value="NZ_JH600070.1"/>
</dbReference>
<reference evidence="3 4" key="1">
    <citation type="submission" date="2011-11" db="EMBL/GenBank/DDBJ databases">
        <title>Improved High-Quality Draft sequence of Beggiatoa alba B18lD.</title>
        <authorList>
            <consortium name="US DOE Joint Genome Institute"/>
            <person name="Lucas S."/>
            <person name="Han J."/>
            <person name="Lapidus A."/>
            <person name="Cheng J.-F."/>
            <person name="Goodwin L."/>
            <person name="Pitluck S."/>
            <person name="Peters L."/>
            <person name="Mikhailova N."/>
            <person name="Held B."/>
            <person name="Detter J.C."/>
            <person name="Han C."/>
            <person name="Tapia R."/>
            <person name="Land M."/>
            <person name="Hauser L."/>
            <person name="Kyrpides N."/>
            <person name="Ivanova N."/>
            <person name="Pagani I."/>
            <person name="Samuel K."/>
            <person name="Teske A."/>
            <person name="Mueller J."/>
            <person name="Woyke T."/>
        </authorList>
    </citation>
    <scope>NUCLEOTIDE SEQUENCE [LARGE SCALE GENOMIC DNA]</scope>
    <source>
        <strain evidence="3 4">B18LD</strain>
    </source>
</reference>
<dbReference type="AlphaFoldDB" id="I3CCY1"/>
<dbReference type="eggNOG" id="COG0760">
    <property type="taxonomic scope" value="Bacteria"/>
</dbReference>
<dbReference type="Pfam" id="PF04319">
    <property type="entry name" value="NifZ"/>
    <property type="match status" value="1"/>
</dbReference>
<proteinExistence type="inferred from homology"/>
<keyword evidence="4" id="KW-1185">Reference proteome</keyword>
<evidence type="ECO:0000313" key="3">
    <source>
        <dbReference type="EMBL" id="EIJ41474.1"/>
    </source>
</evidence>
<evidence type="ECO:0000256" key="1">
    <source>
        <dbReference type="ARBA" id="ARBA00008027"/>
    </source>
</evidence>
<dbReference type="GO" id="GO:0009399">
    <property type="term" value="P:nitrogen fixation"/>
    <property type="evidence" value="ECO:0007669"/>
    <property type="project" value="InterPro"/>
</dbReference>
<keyword evidence="2" id="KW-0535">Nitrogen fixation</keyword>
<comment type="similarity">
    <text evidence="1">Belongs to the NifZ family.</text>
</comment>
<dbReference type="STRING" id="395493.BegalDRAFT_0556"/>
<gene>
    <name evidence="3" type="ORF">BegalDRAFT_0556</name>
</gene>
<dbReference type="EMBL" id="JH600070">
    <property type="protein sequence ID" value="EIJ41474.1"/>
    <property type="molecule type" value="Genomic_DNA"/>
</dbReference>
<evidence type="ECO:0000256" key="2">
    <source>
        <dbReference type="ARBA" id="ARBA00023231"/>
    </source>
</evidence>
<organism evidence="3 4">
    <name type="scientific">Beggiatoa alba B18LD</name>
    <dbReference type="NCBI Taxonomy" id="395493"/>
    <lineage>
        <taxon>Bacteria</taxon>
        <taxon>Pseudomonadati</taxon>
        <taxon>Pseudomonadota</taxon>
        <taxon>Gammaproteobacteria</taxon>
        <taxon>Thiotrichales</taxon>
        <taxon>Thiotrichaceae</taxon>
        <taxon>Beggiatoa</taxon>
    </lineage>
</organism>
<dbReference type="HOGENOM" id="CLU_127611_0_0_6"/>
<dbReference type="Proteomes" id="UP000005744">
    <property type="component" value="Unassembled WGS sequence"/>
</dbReference>
<accession>I3CCY1</accession>
<protein>
    <submittedName>
        <fullName evidence="3">NifZ domain-containing protein</fullName>
    </submittedName>
</protein>
<evidence type="ECO:0000313" key="4">
    <source>
        <dbReference type="Proteomes" id="UP000005744"/>
    </source>
</evidence>
<dbReference type="InterPro" id="IPR007415">
    <property type="entry name" value="Nitrogenase_MoFe_mat_NifZ"/>
</dbReference>
<dbReference type="OrthoDB" id="9801083at2"/>
<name>I3CCY1_9GAMM</name>
<sequence>MLPKYDYGDRVRVIRNVRDDGTFPGKAIGDFLVRRGSIGYVQNVGSFLQDEIIYSVHFLEENLVVGCREEELISGDDPWVPSKFEFRDKVITLITLSAKGEVIAEKGTEGQVLKIIRDRPEGVMYHIHFGDGRLFMIPEDALEFAPKKEREMKYSHDEAEENE</sequence>